<dbReference type="RefSeq" id="WP_377548162.1">
    <property type="nucleotide sequence ID" value="NZ_JBHSBN010000014.1"/>
</dbReference>
<dbReference type="SUPFAM" id="SSF48208">
    <property type="entry name" value="Six-hairpin glycosidases"/>
    <property type="match status" value="1"/>
</dbReference>
<protein>
    <submittedName>
        <fullName evidence="4">Glycoside hydrolase family 127 protein</fullName>
    </submittedName>
</protein>
<name>A0ABV8KPZ7_9ACTN</name>
<dbReference type="EMBL" id="JBHSBN010000014">
    <property type="protein sequence ID" value="MFC4108216.1"/>
    <property type="molecule type" value="Genomic_DNA"/>
</dbReference>
<dbReference type="Pfam" id="PF20737">
    <property type="entry name" value="Glyco_hydro127C"/>
    <property type="match status" value="1"/>
</dbReference>
<organism evidence="4 5">
    <name type="scientific">Micromonospora zhanjiangensis</name>
    <dbReference type="NCBI Taxonomy" id="1522057"/>
    <lineage>
        <taxon>Bacteria</taxon>
        <taxon>Bacillati</taxon>
        <taxon>Actinomycetota</taxon>
        <taxon>Actinomycetes</taxon>
        <taxon>Micromonosporales</taxon>
        <taxon>Micromonosporaceae</taxon>
        <taxon>Micromonospora</taxon>
    </lineage>
</organism>
<evidence type="ECO:0000259" key="1">
    <source>
        <dbReference type="Pfam" id="PF07944"/>
    </source>
</evidence>
<feature type="domain" description="Non-reducing end beta-L-arabinofuranosidase-like GH127 C-terminal" evidence="3">
    <location>
        <begin position="513"/>
        <end position="630"/>
    </location>
</feature>
<reference evidence="5" key="1">
    <citation type="journal article" date="2019" name="Int. J. Syst. Evol. Microbiol.">
        <title>The Global Catalogue of Microorganisms (GCM) 10K type strain sequencing project: providing services to taxonomists for standard genome sequencing and annotation.</title>
        <authorList>
            <consortium name="The Broad Institute Genomics Platform"/>
            <consortium name="The Broad Institute Genome Sequencing Center for Infectious Disease"/>
            <person name="Wu L."/>
            <person name="Ma J."/>
        </authorList>
    </citation>
    <scope>NUCLEOTIDE SEQUENCE [LARGE SCALE GENOMIC DNA]</scope>
    <source>
        <strain evidence="5">2902at01</strain>
    </source>
</reference>
<evidence type="ECO:0000259" key="3">
    <source>
        <dbReference type="Pfam" id="PF20737"/>
    </source>
</evidence>
<dbReference type="Pfam" id="PF07944">
    <property type="entry name" value="Beta-AFase-like_GH127_cat"/>
    <property type="match status" value="1"/>
</dbReference>
<feature type="domain" description="Non-reducing end beta-L-arabinofuranosidase-like GH127 middle" evidence="2">
    <location>
        <begin position="421"/>
        <end position="511"/>
    </location>
</feature>
<dbReference type="InterPro" id="IPR012878">
    <property type="entry name" value="Beta-AFase-like_GH127_cat"/>
</dbReference>
<dbReference type="InterPro" id="IPR049046">
    <property type="entry name" value="Beta-AFase-like_GH127_middle"/>
</dbReference>
<dbReference type="PANTHER" id="PTHR43465">
    <property type="entry name" value="DUF1680 DOMAIN PROTEIN (AFU_ORTHOLOGUE AFUA_1G08910)"/>
    <property type="match status" value="1"/>
</dbReference>
<dbReference type="Proteomes" id="UP001595868">
    <property type="component" value="Unassembled WGS sequence"/>
</dbReference>
<proteinExistence type="predicted"/>
<evidence type="ECO:0000259" key="2">
    <source>
        <dbReference type="Pfam" id="PF20736"/>
    </source>
</evidence>
<dbReference type="InterPro" id="IPR049174">
    <property type="entry name" value="Beta-AFase-like"/>
</dbReference>
<comment type="caution">
    <text evidence="4">The sequence shown here is derived from an EMBL/GenBank/DDBJ whole genome shotgun (WGS) entry which is preliminary data.</text>
</comment>
<accession>A0ABV8KPZ7</accession>
<dbReference type="Pfam" id="PF20736">
    <property type="entry name" value="Glyco_hydro127M"/>
    <property type="match status" value="1"/>
</dbReference>
<dbReference type="InterPro" id="IPR008928">
    <property type="entry name" value="6-hairpin_glycosidase_sf"/>
</dbReference>
<dbReference type="GO" id="GO:0016787">
    <property type="term" value="F:hydrolase activity"/>
    <property type="evidence" value="ECO:0007669"/>
    <property type="project" value="UniProtKB-KW"/>
</dbReference>
<evidence type="ECO:0000313" key="4">
    <source>
        <dbReference type="EMBL" id="MFC4108216.1"/>
    </source>
</evidence>
<gene>
    <name evidence="4" type="ORF">ACFOX0_20070</name>
</gene>
<feature type="domain" description="Non-reducing end beta-L-arabinofuranosidase-like GH127 catalytic" evidence="1">
    <location>
        <begin position="23"/>
        <end position="409"/>
    </location>
</feature>
<dbReference type="InterPro" id="IPR049049">
    <property type="entry name" value="Beta-AFase-like_GH127_C"/>
</dbReference>
<sequence length="654" mass="70698">MTGPAAPTPSALATLHPLPLSAVRLHPDGLLGGWQERNATATLPHCVDRIGAHGNLANLRRVTGDVDTEFAGMWFADTDVYKTLEAVAWETGRTGGSSEFLTDVAALLEKAQEPDGYLNSYYQVDRRDQRWTDLGFSHEMYSAGHLVQAAVAAARGAADDLAAGQLVAVARRFADLLVRRFGPAGAETIDGHPEVETALVELYRLTGHRPYLDQARRFLDLRGHGRLGEGRFGPRYWQDDTPIREQDEAVGHAVRQQYLLAGAVDVAVETGDAGLLAAAERVWRAALTSKTYLTGGQGSRHKDESFGDPYELPPDRAYAETCAAIGSFQTAWRLLLATGGSGYAEEMERLLYNGIAASTAVDGRAFFYSNPLQLRTGHDGSHEDTPSQRLGWYSCACCPPNLARLMASLHAYAATGDARGMQIHLYAAGTITAAGRTVQVRTDYPWDERISITVTEVADGPWTLALRVPAWCRDVRLAVNGSPARVDVREGYLRLTRSWRGGDQVELVLAMPPRLIAAHPRVDAVRGSVAIARGPVVYCLEHADLPVTLDGTSFEELELDPASPLAVATGDDLAPVTIDVPLRVRTASADALYSAYVPAERGGTPSLTVPAIPYFLWANREPGPMRVWIPVAAGNALPDAHGKVRGTTVSRDGR</sequence>
<evidence type="ECO:0000313" key="5">
    <source>
        <dbReference type="Proteomes" id="UP001595868"/>
    </source>
</evidence>
<keyword evidence="4" id="KW-0378">Hydrolase</keyword>
<dbReference type="PANTHER" id="PTHR43465:SF2">
    <property type="entry name" value="DUF1680 DOMAIN PROTEIN (AFU_ORTHOLOGUE AFUA_1G08910)"/>
    <property type="match status" value="1"/>
</dbReference>
<keyword evidence="5" id="KW-1185">Reference proteome</keyword>